<feature type="signal peptide" evidence="2">
    <location>
        <begin position="1"/>
        <end position="24"/>
    </location>
</feature>
<gene>
    <name evidence="3" type="ORF">F2Y13_09720</name>
</gene>
<feature type="chain" id="PRO_5022886636" evidence="2">
    <location>
        <begin position="25"/>
        <end position="589"/>
    </location>
</feature>
<dbReference type="RefSeq" id="WP_149887478.1">
    <property type="nucleotide sequence ID" value="NZ_VVXK01000013.1"/>
</dbReference>
<protein>
    <submittedName>
        <fullName evidence="3">DUF4493 domain-containing protein</fullName>
    </submittedName>
</protein>
<dbReference type="InterPro" id="IPR027840">
    <property type="entry name" value="DUF4493"/>
</dbReference>
<feature type="region of interest" description="Disordered" evidence="1">
    <location>
        <begin position="58"/>
        <end position="83"/>
    </location>
</feature>
<keyword evidence="2" id="KW-0732">Signal</keyword>
<evidence type="ECO:0000313" key="4">
    <source>
        <dbReference type="Proteomes" id="UP000323567"/>
    </source>
</evidence>
<evidence type="ECO:0000313" key="3">
    <source>
        <dbReference type="EMBL" id="KAA2368737.1"/>
    </source>
</evidence>
<dbReference type="EMBL" id="VVXK01000013">
    <property type="protein sequence ID" value="KAA2368737.1"/>
    <property type="molecule type" value="Genomic_DNA"/>
</dbReference>
<dbReference type="Proteomes" id="UP000323567">
    <property type="component" value="Unassembled WGS sequence"/>
</dbReference>
<sequence>MKTFTKILTAAAATALLATGCVNEDPAYKNNEPGTPPDPNAKGYLTLADMSMRVVVDTDTETRPDDTSDETAKPQTRTDEAQPDVDTFIIEIRDATGKLALQETYGDLKASIGEAGRLELPVGGYTMEVRSEEAATTPAAEWEHPVYFGSQEFVIEKNQTTPINEVVCTLNNIKVTLMCSKDLADQLTADTKSTVTLGETTMTFLKDETRAAYFMPQGETNTLKLHLEGAFADTPDAPVRINKSISGVKAGQWRKLSIVITYSDKGDIKLDIDVNDFMEDDEIPVNDPDNPGEPGLPVAPTLECPGYDLTKPFQLLASMFDAQGNYTRPFAFNLASSNGIGSFAVKITSDNSRLTGMVSGIGGPEFDLCTIGASDPAYTVLAGLGFPLGDDLKGATSKSFDIAGAMKLLYPAYEGTHAFAFEITDAKGLSARASLTLTVDPANEGPSIVGVDFNIDETQTPSADRDTEIDITAQTGIKSLDVTIDCDNLDARELGTMGIPARFDLCNIEGFEDTNGTMHPAEDVREAISALGFPIEDAVKDKPSIRLKIDKVFTGLLTGFPGNNNFILTVTENNGLSTTKTLKYYVPAN</sequence>
<reference evidence="3 4" key="1">
    <citation type="journal article" date="2019" name="Nat. Med.">
        <title>A library of human gut bacterial isolates paired with longitudinal multiomics data enables mechanistic microbiome research.</title>
        <authorList>
            <person name="Poyet M."/>
            <person name="Groussin M."/>
            <person name="Gibbons S.M."/>
            <person name="Avila-Pacheco J."/>
            <person name="Jiang X."/>
            <person name="Kearney S.M."/>
            <person name="Perrotta A.R."/>
            <person name="Berdy B."/>
            <person name="Zhao S."/>
            <person name="Lieberman T.D."/>
            <person name="Swanson P.K."/>
            <person name="Smith M."/>
            <person name="Roesemann S."/>
            <person name="Alexander J.E."/>
            <person name="Rich S.A."/>
            <person name="Livny J."/>
            <person name="Vlamakis H."/>
            <person name="Clish C."/>
            <person name="Bullock K."/>
            <person name="Deik A."/>
            <person name="Scott J."/>
            <person name="Pierce K.A."/>
            <person name="Xavier R.J."/>
            <person name="Alm E.J."/>
        </authorList>
    </citation>
    <scope>NUCLEOTIDE SEQUENCE [LARGE SCALE GENOMIC DNA]</scope>
    <source>
        <strain evidence="3 4">BIOML-A2</strain>
    </source>
</reference>
<dbReference type="AlphaFoldDB" id="A0A5B3G5F7"/>
<organism evidence="3 4">
    <name type="scientific">Alistipes shahii</name>
    <dbReference type="NCBI Taxonomy" id="328814"/>
    <lineage>
        <taxon>Bacteria</taxon>
        <taxon>Pseudomonadati</taxon>
        <taxon>Bacteroidota</taxon>
        <taxon>Bacteroidia</taxon>
        <taxon>Bacteroidales</taxon>
        <taxon>Rikenellaceae</taxon>
        <taxon>Alistipes</taxon>
    </lineage>
</organism>
<feature type="compositionally biased region" description="Basic and acidic residues" evidence="1">
    <location>
        <begin position="60"/>
        <end position="80"/>
    </location>
</feature>
<evidence type="ECO:0000256" key="1">
    <source>
        <dbReference type="SAM" id="MobiDB-lite"/>
    </source>
</evidence>
<proteinExistence type="predicted"/>
<comment type="caution">
    <text evidence="3">The sequence shown here is derived from an EMBL/GenBank/DDBJ whole genome shotgun (WGS) entry which is preliminary data.</text>
</comment>
<dbReference type="Pfam" id="PF14900">
    <property type="entry name" value="DUF4493"/>
    <property type="match status" value="1"/>
</dbReference>
<accession>A0A5B3G5F7</accession>
<name>A0A5B3G5F7_9BACT</name>
<dbReference type="PROSITE" id="PS51257">
    <property type="entry name" value="PROKAR_LIPOPROTEIN"/>
    <property type="match status" value="1"/>
</dbReference>
<evidence type="ECO:0000256" key="2">
    <source>
        <dbReference type="SAM" id="SignalP"/>
    </source>
</evidence>